<protein>
    <submittedName>
        <fullName evidence="1">Uncharacterized protein</fullName>
    </submittedName>
</protein>
<sequence>MFLAERLNNQQEMQFERGTEDAKTAHEMMLDFAVPLLILTAPYTLRLTPVGREMARHYCRAALDGCTVVINAEFTEIAG</sequence>
<evidence type="ECO:0000313" key="2">
    <source>
        <dbReference type="Proteomes" id="UP001449795"/>
    </source>
</evidence>
<name>A0ABZ3D1Y9_9PROT</name>
<proteinExistence type="predicted"/>
<dbReference type="Proteomes" id="UP001449795">
    <property type="component" value="Chromosome"/>
</dbReference>
<evidence type="ECO:0000313" key="1">
    <source>
        <dbReference type="EMBL" id="XAE41668.1"/>
    </source>
</evidence>
<dbReference type="RefSeq" id="WP_342627545.1">
    <property type="nucleotide sequence ID" value="NZ_CP152276.1"/>
</dbReference>
<organism evidence="1 2">
    <name type="scientific">Nguyenibacter vanlangensis</name>
    <dbReference type="NCBI Taxonomy" id="1216886"/>
    <lineage>
        <taxon>Bacteria</taxon>
        <taxon>Pseudomonadati</taxon>
        <taxon>Pseudomonadota</taxon>
        <taxon>Alphaproteobacteria</taxon>
        <taxon>Acetobacterales</taxon>
        <taxon>Acetobacteraceae</taxon>
        <taxon>Nguyenibacter</taxon>
    </lineage>
</organism>
<keyword evidence="2" id="KW-1185">Reference proteome</keyword>
<accession>A0ABZ3D1Y9</accession>
<reference evidence="1 2" key="1">
    <citation type="submission" date="2024-04" db="EMBL/GenBank/DDBJ databases">
        <title>Complete genome sequence of Nguyenibacter vanlangesis HBCM-1154, a strain capable of nitrogen fixation, IAA production, and phosphorus solubilization isolated from sugarcane soil.</title>
        <authorList>
            <person name="MY HANH P."/>
        </authorList>
    </citation>
    <scope>NUCLEOTIDE SEQUENCE [LARGE SCALE GENOMIC DNA]</scope>
    <source>
        <strain evidence="1 2">HBCM 1154</strain>
    </source>
</reference>
<dbReference type="EMBL" id="CP152276">
    <property type="protein sequence ID" value="XAE41668.1"/>
    <property type="molecule type" value="Genomic_DNA"/>
</dbReference>
<gene>
    <name evidence="1" type="ORF">AAC691_15435</name>
</gene>